<name>A0A3B0PBS5_9BACT</name>
<evidence type="ECO:0000313" key="2">
    <source>
        <dbReference type="Proteomes" id="UP000259864"/>
    </source>
</evidence>
<dbReference type="Gene3D" id="3.30.930.10">
    <property type="entry name" value="Bira Bifunctional Protein, Domain 2"/>
    <property type="match status" value="1"/>
</dbReference>
<reference evidence="2" key="1">
    <citation type="submission" date="2018-06" db="EMBL/GenBank/DDBJ databases">
        <authorList>
            <consortium name="Pathogen Informatics"/>
        </authorList>
    </citation>
    <scope>NUCLEOTIDE SEQUENCE [LARGE SCALE GENOMIC DNA]</scope>
    <source>
        <strain evidence="2">NCTC10135</strain>
    </source>
</reference>
<proteinExistence type="predicted"/>
<accession>A0A3B0PBS5</accession>
<sequence>MINLLISKYHDPAMNLAIEEYLTYHYQTKDPIVFFW</sequence>
<evidence type="ECO:0000313" key="1">
    <source>
        <dbReference type="EMBL" id="SYV90804.1"/>
    </source>
</evidence>
<protein>
    <submittedName>
        <fullName evidence="1">Uncharacterized protein</fullName>
    </submittedName>
</protein>
<dbReference type="SUPFAM" id="SSF55681">
    <property type="entry name" value="Class II aaRS and biotin synthetases"/>
    <property type="match status" value="1"/>
</dbReference>
<organism evidence="1 2">
    <name type="scientific">Metamycoplasma alkalescens</name>
    <dbReference type="NCBI Taxonomy" id="45363"/>
    <lineage>
        <taxon>Bacteria</taxon>
        <taxon>Bacillati</taxon>
        <taxon>Mycoplasmatota</taxon>
        <taxon>Mycoplasmoidales</taxon>
        <taxon>Metamycoplasmataceae</taxon>
        <taxon>Metamycoplasma</taxon>
    </lineage>
</organism>
<dbReference type="EMBL" id="LS991949">
    <property type="protein sequence ID" value="SYV90804.1"/>
    <property type="molecule type" value="Genomic_DNA"/>
</dbReference>
<dbReference type="KEGG" id="mala:NCTC10135_01329"/>
<dbReference type="InterPro" id="IPR045864">
    <property type="entry name" value="aa-tRNA-synth_II/BPL/LPL"/>
</dbReference>
<feature type="non-terminal residue" evidence="1">
    <location>
        <position position="36"/>
    </location>
</feature>
<dbReference type="AlphaFoldDB" id="A0A3B0PBS5"/>
<gene>
    <name evidence="1" type="ORF">NCTC10135_01329</name>
</gene>
<dbReference type="Proteomes" id="UP000259864">
    <property type="component" value="Chromosome 1"/>
</dbReference>